<dbReference type="GO" id="GO:0005634">
    <property type="term" value="C:nucleus"/>
    <property type="evidence" value="ECO:0007669"/>
    <property type="project" value="UniProtKB-SubCell"/>
</dbReference>
<evidence type="ECO:0000313" key="14">
    <source>
        <dbReference type="Proteomes" id="UP001461498"/>
    </source>
</evidence>
<keyword evidence="6" id="KW-0963">Cytoplasm</keyword>
<dbReference type="EMBL" id="JAPXFL010000001">
    <property type="protein sequence ID" value="KAK9511525.1"/>
    <property type="molecule type" value="Genomic_DNA"/>
</dbReference>
<evidence type="ECO:0000256" key="1">
    <source>
        <dbReference type="ARBA" id="ARBA00004123"/>
    </source>
</evidence>
<accession>A0AAW1DP79</accession>
<dbReference type="FunFam" id="1.10.10.1440:FF:000001">
    <property type="entry name" value="phosphorylated adapter RNA export protein-like"/>
    <property type="match status" value="1"/>
</dbReference>
<comment type="subcellular location">
    <subcellularLocation>
        <location evidence="2">Cytoplasm</location>
    </subcellularLocation>
    <subcellularLocation>
        <location evidence="1">Nucleus</location>
    </subcellularLocation>
</comment>
<evidence type="ECO:0000259" key="12">
    <source>
        <dbReference type="Pfam" id="PF10258"/>
    </source>
</evidence>
<comment type="caution">
    <text evidence="13">The sequence shown here is derived from an EMBL/GenBank/DDBJ whole genome shotgun (WGS) entry which is preliminary data.</text>
</comment>
<keyword evidence="14" id="KW-1185">Reference proteome</keyword>
<feature type="domain" description="Phosphorylated adapter RNA export protein RNA-binding" evidence="12">
    <location>
        <begin position="178"/>
        <end position="260"/>
    </location>
</feature>
<keyword evidence="5" id="KW-0813">Transport</keyword>
<keyword evidence="8" id="KW-0653">Protein transport</keyword>
<evidence type="ECO:0000256" key="7">
    <source>
        <dbReference type="ARBA" id="ARBA00022884"/>
    </source>
</evidence>
<evidence type="ECO:0000256" key="2">
    <source>
        <dbReference type="ARBA" id="ARBA00004496"/>
    </source>
</evidence>
<feature type="region of interest" description="Disordered" evidence="11">
    <location>
        <begin position="274"/>
        <end position="317"/>
    </location>
</feature>
<feature type="compositionally biased region" description="Basic and acidic residues" evidence="11">
    <location>
        <begin position="28"/>
        <end position="39"/>
    </location>
</feature>
<name>A0AAW1DP79_9HEMI</name>
<comment type="similarity">
    <text evidence="3">Belongs to the PHAX family.</text>
</comment>
<keyword evidence="7" id="KW-0694">RNA-binding</keyword>
<dbReference type="InterPro" id="IPR019385">
    <property type="entry name" value="PHAX_RNA-binding_domain"/>
</dbReference>
<feature type="region of interest" description="Disordered" evidence="11">
    <location>
        <begin position="1"/>
        <end position="78"/>
    </location>
</feature>
<protein>
    <recommendedName>
        <fullName evidence="4">Phosphorylated adapter RNA export protein</fullName>
    </recommendedName>
    <alternativeName>
        <fullName evidence="10">RNA U small nuclear RNA export adapter protein</fullName>
    </alternativeName>
</protein>
<reference evidence="13 14" key="1">
    <citation type="submission" date="2022-12" db="EMBL/GenBank/DDBJ databases">
        <title>Chromosome-level genome assembly of true bugs.</title>
        <authorList>
            <person name="Ma L."/>
            <person name="Li H."/>
        </authorList>
    </citation>
    <scope>NUCLEOTIDE SEQUENCE [LARGE SCALE GENOMIC DNA]</scope>
    <source>
        <strain evidence="13">Lab_2022b</strain>
    </source>
</reference>
<dbReference type="GO" id="GO:0003723">
    <property type="term" value="F:RNA binding"/>
    <property type="evidence" value="ECO:0007669"/>
    <property type="project" value="UniProtKB-KW"/>
</dbReference>
<sequence>MDMQLEEGEISDGSDDDNINPYIPLERPGAHFEPIKGFDSDNPAMDMDATSSKQRKPPGLQSSSDSDSDDEETNVKRLKVSSPIKNKYNIWNKDPDGDLTDILNQVGMDEMPDPENSRNVENYPLPFKRSDNRNGKFLRARRRKIPQKALGKDGELAKKFARILDCLEVNETNSFEEVAEDITKKLKERNQELILKIVIVLGKEKAIQVYEKTRLIEKMGGMLINNGSRKRTSGGVFIFLVRSDKEISDDKLMAIFESDDQQQKDVCKLLNSLKKRRRRKKGSKHNAEKSSSELSNPPPSPDLPQQFPTDQPLDFLL</sequence>
<feature type="region of interest" description="Disordered" evidence="11">
    <location>
        <begin position="110"/>
        <end position="132"/>
    </location>
</feature>
<dbReference type="InterPro" id="IPR038092">
    <property type="entry name" value="PHAX_RNA-binding_sf"/>
</dbReference>
<keyword evidence="9" id="KW-0539">Nucleus</keyword>
<dbReference type="Pfam" id="PF10258">
    <property type="entry name" value="PHAX_RNA-bd"/>
    <property type="match status" value="1"/>
</dbReference>
<proteinExistence type="inferred from homology"/>
<gene>
    <name evidence="13" type="ORF">O3M35_000164</name>
</gene>
<dbReference type="AlphaFoldDB" id="A0AAW1DP79"/>
<dbReference type="GO" id="GO:0015031">
    <property type="term" value="P:protein transport"/>
    <property type="evidence" value="ECO:0007669"/>
    <property type="project" value="UniProtKB-KW"/>
</dbReference>
<evidence type="ECO:0000313" key="13">
    <source>
        <dbReference type="EMBL" id="KAK9511525.1"/>
    </source>
</evidence>
<evidence type="ECO:0000256" key="4">
    <source>
        <dbReference type="ARBA" id="ARBA00016856"/>
    </source>
</evidence>
<evidence type="ECO:0000256" key="6">
    <source>
        <dbReference type="ARBA" id="ARBA00022490"/>
    </source>
</evidence>
<dbReference type="PANTHER" id="PTHR13135">
    <property type="entry name" value="CYTOSOLIC RESINIFERATOXIN BINDING PROTEIN RBP-26"/>
    <property type="match status" value="1"/>
</dbReference>
<dbReference type="Proteomes" id="UP001461498">
    <property type="component" value="Unassembled WGS sequence"/>
</dbReference>
<organism evidence="13 14">
    <name type="scientific">Rhynocoris fuscipes</name>
    <dbReference type="NCBI Taxonomy" id="488301"/>
    <lineage>
        <taxon>Eukaryota</taxon>
        <taxon>Metazoa</taxon>
        <taxon>Ecdysozoa</taxon>
        <taxon>Arthropoda</taxon>
        <taxon>Hexapoda</taxon>
        <taxon>Insecta</taxon>
        <taxon>Pterygota</taxon>
        <taxon>Neoptera</taxon>
        <taxon>Paraneoptera</taxon>
        <taxon>Hemiptera</taxon>
        <taxon>Heteroptera</taxon>
        <taxon>Panheteroptera</taxon>
        <taxon>Cimicomorpha</taxon>
        <taxon>Reduviidae</taxon>
        <taxon>Harpactorinae</taxon>
        <taxon>Harpactorini</taxon>
        <taxon>Rhynocoris</taxon>
    </lineage>
</organism>
<evidence type="ECO:0000256" key="11">
    <source>
        <dbReference type="SAM" id="MobiDB-lite"/>
    </source>
</evidence>
<dbReference type="Gene3D" id="1.10.10.1440">
    <property type="entry name" value="PHAX RNA-binding domain"/>
    <property type="match status" value="1"/>
</dbReference>
<evidence type="ECO:0000256" key="3">
    <source>
        <dbReference type="ARBA" id="ARBA00006094"/>
    </source>
</evidence>
<feature type="compositionally biased region" description="Basic residues" evidence="11">
    <location>
        <begin position="274"/>
        <end position="284"/>
    </location>
</feature>
<evidence type="ECO:0000256" key="9">
    <source>
        <dbReference type="ARBA" id="ARBA00023242"/>
    </source>
</evidence>
<dbReference type="GO" id="GO:0005737">
    <property type="term" value="C:cytoplasm"/>
    <property type="evidence" value="ECO:0007669"/>
    <property type="project" value="UniProtKB-SubCell"/>
</dbReference>
<evidence type="ECO:0000256" key="10">
    <source>
        <dbReference type="ARBA" id="ARBA00030834"/>
    </source>
</evidence>
<evidence type="ECO:0000256" key="8">
    <source>
        <dbReference type="ARBA" id="ARBA00022927"/>
    </source>
</evidence>
<dbReference type="PANTHER" id="PTHR13135:SF0">
    <property type="entry name" value="PHOSPHORYLATED ADAPTER RNA EXPORT PROTEIN"/>
    <property type="match status" value="1"/>
</dbReference>
<evidence type="ECO:0000256" key="5">
    <source>
        <dbReference type="ARBA" id="ARBA00022448"/>
    </source>
</evidence>
<dbReference type="InterPro" id="IPR039047">
    <property type="entry name" value="PHAX"/>
</dbReference>
<dbReference type="GO" id="GO:0006408">
    <property type="term" value="P:snRNA export from nucleus"/>
    <property type="evidence" value="ECO:0007669"/>
    <property type="project" value="InterPro"/>
</dbReference>
<feature type="compositionally biased region" description="Acidic residues" evidence="11">
    <location>
        <begin position="1"/>
        <end position="18"/>
    </location>
</feature>